<keyword evidence="3" id="KW-0804">Transcription</keyword>
<evidence type="ECO:0000259" key="4">
    <source>
        <dbReference type="PROSITE" id="PS51118"/>
    </source>
</evidence>
<evidence type="ECO:0000256" key="1">
    <source>
        <dbReference type="ARBA" id="ARBA00023015"/>
    </source>
</evidence>
<evidence type="ECO:0000256" key="3">
    <source>
        <dbReference type="ARBA" id="ARBA00023163"/>
    </source>
</evidence>
<name>A0ABS6UZK7_9PSEU</name>
<dbReference type="Pfam" id="PF01638">
    <property type="entry name" value="HxlR"/>
    <property type="match status" value="1"/>
</dbReference>
<keyword evidence="6" id="KW-1185">Reference proteome</keyword>
<keyword evidence="1" id="KW-0805">Transcription regulation</keyword>
<evidence type="ECO:0000313" key="5">
    <source>
        <dbReference type="EMBL" id="MBW0137597.1"/>
    </source>
</evidence>
<accession>A0ABS6UZK7</accession>
<feature type="domain" description="HTH hxlR-type" evidence="4">
    <location>
        <begin position="5"/>
        <end position="104"/>
    </location>
</feature>
<gene>
    <name evidence="5" type="ORF">I4I81_25535</name>
</gene>
<reference evidence="5 6" key="1">
    <citation type="submission" date="2020-11" db="EMBL/GenBank/DDBJ databases">
        <title>Pseudonocardia abyssalis sp. nov. and Pseudonocardia oceani sp. nov., description and phylogenomic analysis of two novel actinomycetes isolated from the deep Southern Ocean.</title>
        <authorList>
            <person name="Parra J."/>
        </authorList>
    </citation>
    <scope>NUCLEOTIDE SEQUENCE [LARGE SCALE GENOMIC DNA]</scope>
    <source>
        <strain evidence="5 6">KRD-168</strain>
    </source>
</reference>
<protein>
    <submittedName>
        <fullName evidence="5">Helix-turn-helix transcriptional regulator</fullName>
    </submittedName>
</protein>
<dbReference type="EMBL" id="JADQDK010000001">
    <property type="protein sequence ID" value="MBW0137597.1"/>
    <property type="molecule type" value="Genomic_DNA"/>
</dbReference>
<sequence length="106" mass="11801">MRAQCPTHRLMGVIGDRWSVLVLIALHDGGETRTADLRRAVEGVSQKMLTQTLRRLQDHDLVSRAVEATVPVSVSYTLTDRGRGLCAALAPLRAWAETHVDDLRRD</sequence>
<dbReference type="PANTHER" id="PTHR33204:SF37">
    <property type="entry name" value="HTH-TYPE TRANSCRIPTIONAL REGULATOR YODB"/>
    <property type="match status" value="1"/>
</dbReference>
<keyword evidence="2" id="KW-0238">DNA-binding</keyword>
<dbReference type="Proteomes" id="UP000694287">
    <property type="component" value="Unassembled WGS sequence"/>
</dbReference>
<evidence type="ECO:0000256" key="2">
    <source>
        <dbReference type="ARBA" id="ARBA00023125"/>
    </source>
</evidence>
<proteinExistence type="predicted"/>
<dbReference type="PROSITE" id="PS51118">
    <property type="entry name" value="HTH_HXLR"/>
    <property type="match status" value="1"/>
</dbReference>
<dbReference type="PANTHER" id="PTHR33204">
    <property type="entry name" value="TRANSCRIPTIONAL REGULATOR, MARR FAMILY"/>
    <property type="match status" value="1"/>
</dbReference>
<dbReference type="InterPro" id="IPR002577">
    <property type="entry name" value="HTH_HxlR"/>
</dbReference>
<evidence type="ECO:0000313" key="6">
    <source>
        <dbReference type="Proteomes" id="UP000694287"/>
    </source>
</evidence>
<comment type="caution">
    <text evidence="5">The sequence shown here is derived from an EMBL/GenBank/DDBJ whole genome shotgun (WGS) entry which is preliminary data.</text>
</comment>
<organism evidence="5 6">
    <name type="scientific">Pseudonocardia abyssalis</name>
    <dbReference type="NCBI Taxonomy" id="2792008"/>
    <lineage>
        <taxon>Bacteria</taxon>
        <taxon>Bacillati</taxon>
        <taxon>Actinomycetota</taxon>
        <taxon>Actinomycetes</taxon>
        <taxon>Pseudonocardiales</taxon>
        <taxon>Pseudonocardiaceae</taxon>
        <taxon>Pseudonocardia</taxon>
    </lineage>
</organism>